<protein>
    <recommendedName>
        <fullName evidence="1">Enoyl reductase (ER) domain-containing protein</fullName>
    </recommendedName>
</protein>
<gene>
    <name evidence="2" type="ORF">D0866_00959</name>
</gene>
<accession>A0A3M7BMB0</accession>
<dbReference type="GO" id="GO:0005739">
    <property type="term" value="C:mitochondrion"/>
    <property type="evidence" value="ECO:0007669"/>
    <property type="project" value="TreeGrafter"/>
</dbReference>
<dbReference type="Pfam" id="PF13602">
    <property type="entry name" value="ADH_zinc_N_2"/>
    <property type="match status" value="1"/>
</dbReference>
<organism evidence="2 3">
    <name type="scientific">Hortaea werneckii</name>
    <name type="common">Black yeast</name>
    <name type="synonym">Cladosporium werneckii</name>
    <dbReference type="NCBI Taxonomy" id="91943"/>
    <lineage>
        <taxon>Eukaryota</taxon>
        <taxon>Fungi</taxon>
        <taxon>Dikarya</taxon>
        <taxon>Ascomycota</taxon>
        <taxon>Pezizomycotina</taxon>
        <taxon>Dothideomycetes</taxon>
        <taxon>Dothideomycetidae</taxon>
        <taxon>Mycosphaerellales</taxon>
        <taxon>Teratosphaeriaceae</taxon>
        <taxon>Hortaea</taxon>
    </lineage>
</organism>
<dbReference type="InterPro" id="IPR050700">
    <property type="entry name" value="YIM1/Zinc_Alcohol_DH_Fams"/>
</dbReference>
<dbReference type="GO" id="GO:0016491">
    <property type="term" value="F:oxidoreductase activity"/>
    <property type="evidence" value="ECO:0007669"/>
    <property type="project" value="InterPro"/>
</dbReference>
<evidence type="ECO:0000313" key="3">
    <source>
        <dbReference type="Proteomes" id="UP000276864"/>
    </source>
</evidence>
<sequence length="363" mass="38751">MALAQHDITNPAATSDLSNIAGNFTMSGELPLNMRAAQWHTTSGGIEKNLKLNTEAATPKNAGSLPADHTLVKVLYSTPNPIDYKVADTLPFIFSKPATPCLDFAGKVVATKLPHLKPGEMVFGKTEPPAFGCLGEYVVVGKEGVVPLPPDVDPKQAACVGVTGLTAYQCIVPFVKPGNKVFINGGSGGTGTWGIQIAKAVGCVVTTTCSGANVELCKSLGADKVIDYRSEDVLSSLKRSGTQFDLVVDNVFPGPEMYWACPSFLKEGGRYITIAGTPSVGSIFDLLKVFLWPSFLGGGQRPFQFVMVQSSAEQYVQIGKWMEEGKVKAVIEQEFRLDEAGKAFERLKSGRTRGKLVIKVAGE</sequence>
<dbReference type="PANTHER" id="PTHR11695:SF294">
    <property type="entry name" value="RETICULON-4-INTERACTING PROTEIN 1, MITOCHONDRIAL"/>
    <property type="match status" value="1"/>
</dbReference>
<evidence type="ECO:0000259" key="1">
    <source>
        <dbReference type="SMART" id="SM00829"/>
    </source>
</evidence>
<reference evidence="2 3" key="1">
    <citation type="journal article" date="2018" name="BMC Genomics">
        <title>Genomic evidence for intraspecific hybridization in a clonal and extremely halotolerant yeast.</title>
        <authorList>
            <person name="Gostincar C."/>
            <person name="Stajich J.E."/>
            <person name="Zupancic J."/>
            <person name="Zalar P."/>
            <person name="Gunde-Cimerman N."/>
        </authorList>
    </citation>
    <scope>NUCLEOTIDE SEQUENCE [LARGE SCALE GENOMIC DNA]</scope>
    <source>
        <strain evidence="2 3">EXF-6651</strain>
    </source>
</reference>
<feature type="domain" description="Enoyl reductase (ER)" evidence="1">
    <location>
        <begin position="45"/>
        <end position="358"/>
    </location>
</feature>
<dbReference type="CDD" id="cd08267">
    <property type="entry name" value="MDR1"/>
    <property type="match status" value="1"/>
</dbReference>
<dbReference type="InterPro" id="IPR013154">
    <property type="entry name" value="ADH-like_N"/>
</dbReference>
<proteinExistence type="predicted"/>
<dbReference type="EMBL" id="QWIM01000049">
    <property type="protein sequence ID" value="RMY40901.1"/>
    <property type="molecule type" value="Genomic_DNA"/>
</dbReference>
<dbReference type="InterPro" id="IPR011032">
    <property type="entry name" value="GroES-like_sf"/>
</dbReference>
<dbReference type="SUPFAM" id="SSF50129">
    <property type="entry name" value="GroES-like"/>
    <property type="match status" value="1"/>
</dbReference>
<dbReference type="Pfam" id="PF08240">
    <property type="entry name" value="ADH_N"/>
    <property type="match status" value="1"/>
</dbReference>
<dbReference type="PANTHER" id="PTHR11695">
    <property type="entry name" value="ALCOHOL DEHYDROGENASE RELATED"/>
    <property type="match status" value="1"/>
</dbReference>
<dbReference type="InterPro" id="IPR036291">
    <property type="entry name" value="NAD(P)-bd_dom_sf"/>
</dbReference>
<evidence type="ECO:0000313" key="2">
    <source>
        <dbReference type="EMBL" id="RMY40901.1"/>
    </source>
</evidence>
<dbReference type="Gene3D" id="3.90.180.10">
    <property type="entry name" value="Medium-chain alcohol dehydrogenases, catalytic domain"/>
    <property type="match status" value="1"/>
</dbReference>
<dbReference type="Gene3D" id="3.40.50.720">
    <property type="entry name" value="NAD(P)-binding Rossmann-like Domain"/>
    <property type="match status" value="1"/>
</dbReference>
<dbReference type="VEuPathDB" id="FungiDB:BTJ68_02948"/>
<dbReference type="SMART" id="SM00829">
    <property type="entry name" value="PKS_ER"/>
    <property type="match status" value="1"/>
</dbReference>
<dbReference type="AlphaFoldDB" id="A0A3M7BMB0"/>
<comment type="caution">
    <text evidence="2">The sequence shown here is derived from an EMBL/GenBank/DDBJ whole genome shotgun (WGS) entry which is preliminary data.</text>
</comment>
<dbReference type="SUPFAM" id="SSF51735">
    <property type="entry name" value="NAD(P)-binding Rossmann-fold domains"/>
    <property type="match status" value="1"/>
</dbReference>
<dbReference type="InterPro" id="IPR020843">
    <property type="entry name" value="ER"/>
</dbReference>
<dbReference type="Proteomes" id="UP000276864">
    <property type="component" value="Unassembled WGS sequence"/>
</dbReference>
<name>A0A3M7BMB0_HORWE</name>